<reference evidence="7" key="1">
    <citation type="journal article" date="2019" name="Int. J. Syst. Evol. Microbiol.">
        <title>The Global Catalogue of Microorganisms (GCM) 10K type strain sequencing project: providing services to taxonomists for standard genome sequencing and annotation.</title>
        <authorList>
            <consortium name="The Broad Institute Genomics Platform"/>
            <consortium name="The Broad Institute Genome Sequencing Center for Infectious Disease"/>
            <person name="Wu L."/>
            <person name="Ma J."/>
        </authorList>
    </citation>
    <scope>NUCLEOTIDE SEQUENCE [LARGE SCALE GENOMIC DNA]</scope>
    <source>
        <strain evidence="7">JCM 30846</strain>
    </source>
</reference>
<dbReference type="InterPro" id="IPR036388">
    <property type="entry name" value="WH-like_DNA-bd_sf"/>
</dbReference>
<dbReference type="PANTHER" id="PTHR30346:SF0">
    <property type="entry name" value="HCA OPERON TRANSCRIPTIONAL ACTIVATOR HCAR"/>
    <property type="match status" value="1"/>
</dbReference>
<gene>
    <name evidence="6" type="ORF">GCM10023082_52190</name>
</gene>
<feature type="domain" description="HTH lysR-type" evidence="5">
    <location>
        <begin position="9"/>
        <end position="66"/>
    </location>
</feature>
<dbReference type="InterPro" id="IPR036390">
    <property type="entry name" value="WH_DNA-bd_sf"/>
</dbReference>
<dbReference type="SUPFAM" id="SSF46785">
    <property type="entry name" value="Winged helix' DNA-binding domain"/>
    <property type="match status" value="1"/>
</dbReference>
<dbReference type="Proteomes" id="UP001499884">
    <property type="component" value="Unassembled WGS sequence"/>
</dbReference>
<keyword evidence="7" id="KW-1185">Reference proteome</keyword>
<comment type="caution">
    <text evidence="6">The sequence shown here is derived from an EMBL/GenBank/DDBJ whole genome shotgun (WGS) entry which is preliminary data.</text>
</comment>
<organism evidence="6 7">
    <name type="scientific">Streptomyces tremellae</name>
    <dbReference type="NCBI Taxonomy" id="1124239"/>
    <lineage>
        <taxon>Bacteria</taxon>
        <taxon>Bacillati</taxon>
        <taxon>Actinomycetota</taxon>
        <taxon>Actinomycetes</taxon>
        <taxon>Kitasatosporales</taxon>
        <taxon>Streptomycetaceae</taxon>
        <taxon>Streptomyces</taxon>
    </lineage>
</organism>
<keyword evidence="2" id="KW-0805">Transcription regulation</keyword>
<keyword evidence="3" id="KW-0238">DNA-binding</keyword>
<dbReference type="InterPro" id="IPR000847">
    <property type="entry name" value="LysR_HTH_N"/>
</dbReference>
<dbReference type="Gene3D" id="1.10.10.10">
    <property type="entry name" value="Winged helix-like DNA-binding domain superfamily/Winged helix DNA-binding domain"/>
    <property type="match status" value="1"/>
</dbReference>
<dbReference type="Pfam" id="PF00126">
    <property type="entry name" value="HTH_1"/>
    <property type="match status" value="1"/>
</dbReference>
<sequence>MDVGHAGALTFAGFEMFLALSRNEHFGQAAAELGVSAATVQRTVRALERKPGVALIEQSARRVRMLHSGHVLVREAQAVLRARPDAVDTTRAESGVPHRRLRIAHTHSLGLCFVPDVLADLLGAHPELRFRCWQSSATNVVSALLRGEADRVHVSAAKHGLVGLTLALAEACAGDGSTVNAVSPGHLNAPAEAETARDRAEVAAAVAFLASPPHRPPVSPAR</sequence>
<evidence type="ECO:0000256" key="1">
    <source>
        <dbReference type="ARBA" id="ARBA00009437"/>
    </source>
</evidence>
<dbReference type="PROSITE" id="PS50931">
    <property type="entry name" value="HTH_LYSR"/>
    <property type="match status" value="1"/>
</dbReference>
<evidence type="ECO:0000313" key="7">
    <source>
        <dbReference type="Proteomes" id="UP001499884"/>
    </source>
</evidence>
<proteinExistence type="inferred from homology"/>
<dbReference type="InterPro" id="IPR005119">
    <property type="entry name" value="LysR_subst-bd"/>
</dbReference>
<dbReference type="Gene3D" id="3.40.50.720">
    <property type="entry name" value="NAD(P)-binding Rossmann-like Domain"/>
    <property type="match status" value="1"/>
</dbReference>
<comment type="similarity">
    <text evidence="1">Belongs to the LysR transcriptional regulatory family.</text>
</comment>
<name>A0ABP7FVV7_9ACTN</name>
<dbReference type="Pfam" id="PF03466">
    <property type="entry name" value="LysR_substrate"/>
    <property type="match status" value="1"/>
</dbReference>
<evidence type="ECO:0000256" key="3">
    <source>
        <dbReference type="ARBA" id="ARBA00023125"/>
    </source>
</evidence>
<dbReference type="InterPro" id="IPR036291">
    <property type="entry name" value="NAD(P)-bd_dom_sf"/>
</dbReference>
<accession>A0ABP7FVV7</accession>
<dbReference type="PANTHER" id="PTHR30346">
    <property type="entry name" value="TRANSCRIPTIONAL DUAL REGULATOR HCAR-RELATED"/>
    <property type="match status" value="1"/>
</dbReference>
<protein>
    <recommendedName>
        <fullName evidence="5">HTH lysR-type domain-containing protein</fullName>
    </recommendedName>
</protein>
<evidence type="ECO:0000256" key="2">
    <source>
        <dbReference type="ARBA" id="ARBA00023015"/>
    </source>
</evidence>
<keyword evidence="4" id="KW-0804">Transcription</keyword>
<evidence type="ECO:0000313" key="6">
    <source>
        <dbReference type="EMBL" id="GAA3749731.1"/>
    </source>
</evidence>
<dbReference type="RefSeq" id="WP_345652329.1">
    <property type="nucleotide sequence ID" value="NZ_BAABEP010000049.1"/>
</dbReference>
<dbReference type="SUPFAM" id="SSF51735">
    <property type="entry name" value="NAD(P)-binding Rossmann-fold domains"/>
    <property type="match status" value="1"/>
</dbReference>
<dbReference type="EMBL" id="BAABEP010000049">
    <property type="protein sequence ID" value="GAA3749731.1"/>
    <property type="molecule type" value="Genomic_DNA"/>
</dbReference>
<evidence type="ECO:0000259" key="5">
    <source>
        <dbReference type="PROSITE" id="PS50931"/>
    </source>
</evidence>
<evidence type="ECO:0000256" key="4">
    <source>
        <dbReference type="ARBA" id="ARBA00023163"/>
    </source>
</evidence>